<dbReference type="Gene3D" id="1.25.40.20">
    <property type="entry name" value="Ankyrin repeat-containing domain"/>
    <property type="match status" value="2"/>
</dbReference>
<dbReference type="InterPro" id="IPR036770">
    <property type="entry name" value="Ankyrin_rpt-contain_sf"/>
</dbReference>
<evidence type="ECO:0000313" key="5">
    <source>
        <dbReference type="EMBL" id="KIV88168.1"/>
    </source>
</evidence>
<feature type="compositionally biased region" description="Low complexity" evidence="2">
    <location>
        <begin position="690"/>
        <end position="705"/>
    </location>
</feature>
<protein>
    <submittedName>
        <fullName evidence="5">Uncharacterized protein</fullName>
    </submittedName>
</protein>
<feature type="compositionally biased region" description="Low complexity" evidence="2">
    <location>
        <begin position="139"/>
        <end position="157"/>
    </location>
</feature>
<dbReference type="SUPFAM" id="SSF48403">
    <property type="entry name" value="Ankyrin repeat"/>
    <property type="match status" value="1"/>
</dbReference>
<feature type="repeat" description="ANK" evidence="1">
    <location>
        <begin position="405"/>
        <end position="437"/>
    </location>
</feature>
<dbReference type="STRING" id="212818.A0A0D1ZN09"/>
<evidence type="ECO:0000256" key="2">
    <source>
        <dbReference type="SAM" id="MobiDB-lite"/>
    </source>
</evidence>
<dbReference type="PROSITE" id="PS50088">
    <property type="entry name" value="ANK_REPEAT"/>
    <property type="match status" value="2"/>
</dbReference>
<feature type="compositionally biased region" description="Pro residues" evidence="2">
    <location>
        <begin position="496"/>
        <end position="506"/>
    </location>
</feature>
<feature type="compositionally biased region" description="Basic and acidic residues" evidence="2">
    <location>
        <begin position="940"/>
        <end position="953"/>
    </location>
</feature>
<dbReference type="OrthoDB" id="194358at2759"/>
<feature type="compositionally biased region" description="Basic and acidic residues" evidence="2">
    <location>
        <begin position="104"/>
        <end position="122"/>
    </location>
</feature>
<feature type="compositionally biased region" description="Low complexity" evidence="2">
    <location>
        <begin position="486"/>
        <end position="495"/>
    </location>
</feature>
<dbReference type="InterPro" id="IPR002110">
    <property type="entry name" value="Ankyrin_rpt"/>
</dbReference>
<dbReference type="Pfam" id="PF12796">
    <property type="entry name" value="Ank_2"/>
    <property type="match status" value="1"/>
</dbReference>
<feature type="repeat" description="ANK" evidence="1">
    <location>
        <begin position="372"/>
        <end position="404"/>
    </location>
</feature>
<dbReference type="CDD" id="cd22265">
    <property type="entry name" value="UDM1_RNF168"/>
    <property type="match status" value="1"/>
</dbReference>
<feature type="region of interest" description="Disordered" evidence="2">
    <location>
        <begin position="663"/>
        <end position="980"/>
    </location>
</feature>
<dbReference type="InterPro" id="IPR053210">
    <property type="entry name" value="ANKRD12"/>
</dbReference>
<feature type="compositionally biased region" description="Basic and acidic residues" evidence="2">
    <location>
        <begin position="885"/>
        <end position="914"/>
    </location>
</feature>
<feature type="compositionally biased region" description="Acidic residues" evidence="2">
    <location>
        <begin position="64"/>
        <end position="78"/>
    </location>
</feature>
<evidence type="ECO:0000259" key="3">
    <source>
        <dbReference type="Pfam" id="PF24513"/>
    </source>
</evidence>
<evidence type="ECO:0000259" key="4">
    <source>
        <dbReference type="Pfam" id="PF24521"/>
    </source>
</evidence>
<dbReference type="InterPro" id="IPR056015">
    <property type="entry name" value="DUF7593"/>
</dbReference>
<gene>
    <name evidence="5" type="ORF">PV10_09089</name>
</gene>
<evidence type="ECO:0000313" key="6">
    <source>
        <dbReference type="Proteomes" id="UP000054302"/>
    </source>
</evidence>
<feature type="region of interest" description="Disordered" evidence="2">
    <location>
        <begin position="1013"/>
        <end position="1048"/>
    </location>
</feature>
<feature type="compositionally biased region" description="Polar residues" evidence="2">
    <location>
        <begin position="207"/>
        <end position="224"/>
    </location>
</feature>
<organism evidence="5 6">
    <name type="scientific">Exophiala mesophila</name>
    <name type="common">Black yeast-like fungus</name>
    <dbReference type="NCBI Taxonomy" id="212818"/>
    <lineage>
        <taxon>Eukaryota</taxon>
        <taxon>Fungi</taxon>
        <taxon>Dikarya</taxon>
        <taxon>Ascomycota</taxon>
        <taxon>Pezizomycotina</taxon>
        <taxon>Eurotiomycetes</taxon>
        <taxon>Chaetothyriomycetidae</taxon>
        <taxon>Chaetothyriales</taxon>
        <taxon>Herpotrichiellaceae</taxon>
        <taxon>Exophiala</taxon>
    </lineage>
</organism>
<feature type="region of interest" description="Disordered" evidence="2">
    <location>
        <begin position="1246"/>
        <end position="1277"/>
    </location>
</feature>
<feature type="compositionally biased region" description="Basic and acidic residues" evidence="2">
    <location>
        <begin position="721"/>
        <end position="746"/>
    </location>
</feature>
<dbReference type="PANTHER" id="PTHR24149:SF14">
    <property type="entry name" value="ANKYRIN REPEAT DOMAIN 12"/>
    <property type="match status" value="1"/>
</dbReference>
<reference evidence="5 6" key="1">
    <citation type="submission" date="2015-01" db="EMBL/GenBank/DDBJ databases">
        <title>The Genome Sequence of Exophiala mesophila CBS40295.</title>
        <authorList>
            <consortium name="The Broad Institute Genomics Platform"/>
            <person name="Cuomo C."/>
            <person name="de Hoog S."/>
            <person name="Gorbushina A."/>
            <person name="Stielow B."/>
            <person name="Teixiera M."/>
            <person name="Abouelleil A."/>
            <person name="Chapman S.B."/>
            <person name="Priest M."/>
            <person name="Young S.K."/>
            <person name="Wortman J."/>
            <person name="Nusbaum C."/>
            <person name="Birren B."/>
        </authorList>
    </citation>
    <scope>NUCLEOTIDE SEQUENCE [LARGE SCALE GENOMIC DNA]</scope>
    <source>
        <strain evidence="5 6">CBS 40295</strain>
    </source>
</reference>
<name>A0A0D1ZN09_EXOME</name>
<feature type="compositionally biased region" description="Low complexity" evidence="2">
    <location>
        <begin position="1024"/>
        <end position="1034"/>
    </location>
</feature>
<keyword evidence="6" id="KW-1185">Reference proteome</keyword>
<dbReference type="InterPro" id="IPR056485">
    <property type="entry name" value="ARM_KRIT1"/>
</dbReference>
<feature type="compositionally biased region" description="Polar residues" evidence="2">
    <location>
        <begin position="17"/>
        <end position="33"/>
    </location>
</feature>
<feature type="region of interest" description="Disordered" evidence="2">
    <location>
        <begin position="1"/>
        <end position="336"/>
    </location>
</feature>
<dbReference type="HOGENOM" id="CLU_002229_1_0_1"/>
<dbReference type="PANTHER" id="PTHR24149">
    <property type="entry name" value="ANKYRIN REPEAT DOMAIN-CONTAINING PROTEIN 12"/>
    <property type="match status" value="1"/>
</dbReference>
<dbReference type="Pfam" id="PF24513">
    <property type="entry name" value="DUF7593"/>
    <property type="match status" value="1"/>
</dbReference>
<dbReference type="GeneID" id="27326934"/>
<dbReference type="PROSITE" id="PS50297">
    <property type="entry name" value="ANK_REP_REGION"/>
    <property type="match status" value="2"/>
</dbReference>
<feature type="region of interest" description="Disordered" evidence="2">
    <location>
        <begin position="465"/>
        <end position="527"/>
    </location>
</feature>
<accession>A0A0D1ZN09</accession>
<feature type="compositionally biased region" description="Basic and acidic residues" evidence="2">
    <location>
        <begin position="964"/>
        <end position="980"/>
    </location>
</feature>
<proteinExistence type="predicted"/>
<dbReference type="Pfam" id="PF24521">
    <property type="entry name" value="Ank_KRIT1"/>
    <property type="match status" value="1"/>
</dbReference>
<dbReference type="SMART" id="SM00248">
    <property type="entry name" value="ANK"/>
    <property type="match status" value="5"/>
</dbReference>
<feature type="compositionally biased region" description="Basic residues" evidence="2">
    <location>
        <begin position="790"/>
        <end position="804"/>
    </location>
</feature>
<feature type="compositionally biased region" description="Low complexity" evidence="2">
    <location>
        <begin position="295"/>
        <end position="305"/>
    </location>
</feature>
<dbReference type="Pfam" id="PF00023">
    <property type="entry name" value="Ank"/>
    <property type="match status" value="1"/>
</dbReference>
<dbReference type="RefSeq" id="XP_016219742.1">
    <property type="nucleotide sequence ID" value="XM_016374198.1"/>
</dbReference>
<feature type="compositionally biased region" description="Polar residues" evidence="2">
    <location>
        <begin position="706"/>
        <end position="720"/>
    </location>
</feature>
<feature type="compositionally biased region" description="Basic and acidic residues" evidence="2">
    <location>
        <begin position="1035"/>
        <end position="1048"/>
    </location>
</feature>
<dbReference type="GO" id="GO:0005654">
    <property type="term" value="C:nucleoplasm"/>
    <property type="evidence" value="ECO:0007669"/>
    <property type="project" value="TreeGrafter"/>
</dbReference>
<feature type="domain" description="DUF7593" evidence="3">
    <location>
        <begin position="1071"/>
        <end position="1220"/>
    </location>
</feature>
<dbReference type="OMA" id="GYNTPML"/>
<feature type="domain" description="KRIT1 ARM-repeats" evidence="4">
    <location>
        <begin position="514"/>
        <end position="659"/>
    </location>
</feature>
<evidence type="ECO:0000256" key="1">
    <source>
        <dbReference type="PROSITE-ProRule" id="PRU00023"/>
    </source>
</evidence>
<keyword evidence="1" id="KW-0040">ANK repeat</keyword>
<dbReference type="EMBL" id="KN847526">
    <property type="protein sequence ID" value="KIV88168.1"/>
    <property type="molecule type" value="Genomic_DNA"/>
</dbReference>
<dbReference type="VEuPathDB" id="FungiDB:PV10_09089"/>
<dbReference type="Proteomes" id="UP000054302">
    <property type="component" value="Unassembled WGS sequence"/>
</dbReference>
<sequence length="1277" mass="141139">MVSSASVAATEDPSATHGDTTLDSSSKPASPTMASDGEKAASDPTSEAASGPQPSPTKVTDAVADPDVDADAEADSEAETLIQSPEKQRLTRGGTSATGSVHLRSKDDESPGRETATDSENKSRKRKRSLDHTKPTPSPSSSRHSSPLSSPRIPIPSEDSDSELSSHIELHNTRSTPRKRSSHATADSEDAQEKPQKIHARRRRPSETLSPLNKNRSKPNSALDSATLERRETRSATYPRHSSNERSPSPKPPARREHRRGVSTQFTVGDVERKKRGRPPAITTRRSGSADHRAPSPSSDASDSPQNQQPTSRKYSSHDYEAMSPAKAIGPRKIRDKNGRTLLSKACNNGDLASAKARFSERPEDLNMADNAGNTPLQIASLMGYENVVKWLLESDAEVNTRNIDKDTPLIDAVENGHVEVVRLLLHHGANPRLGNAKGDEPYELVPSDDPNYIELRKLLADARENTNNRRVSSDQVDLAQDRNSSRAASAASPRDSPPVIGPRSPPNMTQRRRTGRSESTRNDLLWQASTQDNLTRLAEKGDVQGVANILNILQKAEPASLIAAAKGGHEEVLQFLLGMGDPDPDPEPLRHMKTGYNTPILAAIGRGHPEVVKLLVEQSGFNPSRRVLKGKTYQEIAAERRGDQWQKEVEILKAACDLFSAGKSRKGGSPRVTRDSEKAKSRVARRSQSPVSSKTRNSTSSSPTLTHKSLPNKSPPSSQKVRDRDTGSSDTVERRKTNLGRRDGAAEFSVAVISDQEKTVNAPRKSHPKRRSQSDLPQSPHLDSDSAQRRRRLVTGKEHRRRKSTVEEESDPDEIITPKTEPKATTALKRSRDSASPPPATADDGEPGRSAAKKRRTVIESSPEDSRPGLKRRSHQLPSLTNQRKAETDPLADEQDHADLEASGDDIKVKEGSDIASTSPKPSAENGSMDPVVPADGKIIPEDNTPRVKSEPVEAGPTEAELELQRQEEKRKAEEAQKLEEERIAAEKAAEDKRLAEEKRVAEEKRIAEEAERQRKKQEEEAAAAAALAAAIQRQKEEDERAERLRREDEERLRRLEEAKRQRLEAERIRREALPIVLCHTALMIDNNDPVVRSEPWLRKFLPLFTVKSSQLGINALQAPSDDLWVPSFQVAGLLATKDLTLRSFTSLETKPVTFSQRQCLWKVARVMLSYEYDTNCLNTSIKDANRREEVEGPRFYAMNELFWVKLSDFEQQIFRHPHLASLRLQTQPISLRIFGVQPRPDITPQTNGFSVQPPPRLTNGIGTPSRPLYSNGYAR</sequence>
<dbReference type="AlphaFoldDB" id="A0A0D1ZN09"/>